<feature type="compositionally biased region" description="Polar residues" evidence="1">
    <location>
        <begin position="127"/>
        <end position="136"/>
    </location>
</feature>
<feature type="region of interest" description="Disordered" evidence="1">
    <location>
        <begin position="27"/>
        <end position="83"/>
    </location>
</feature>
<name>A0AA85J966_TRIRE</name>
<sequence length="213" mass="23841">MDPQFASNKRIRKHSFVRKEVFFLGDSRQESSVEKKTSLRPDRRDKVVPHKGHPVQQGSGSSGAKVQTDPPMDPQFASNKRIRKHSFVRKEVLFLGDSRQESSVEKKTSLRPDRRDKVVPHKGHPAQQGSGSSGAKVQTDPPMDPQFASNKRIRKHSFVRKEVLFLGDSRQGSSVEKKTSLRPDRRDKVVPHKGHPVQQGSGSSGAKVQTDPP</sequence>
<evidence type="ECO:0000313" key="2">
    <source>
        <dbReference type="Proteomes" id="UP000050795"/>
    </source>
</evidence>
<feature type="compositionally biased region" description="Basic and acidic residues" evidence="1">
    <location>
        <begin position="175"/>
        <end position="190"/>
    </location>
</feature>
<feature type="compositionally biased region" description="Polar residues" evidence="1">
    <location>
        <begin position="198"/>
        <end position="207"/>
    </location>
</feature>
<accession>A0AA85J966</accession>
<dbReference type="AlphaFoldDB" id="A0AA85J966"/>
<evidence type="ECO:0000313" key="3">
    <source>
        <dbReference type="WBParaSite" id="TREG1_20600.1"/>
    </source>
</evidence>
<reference evidence="2" key="1">
    <citation type="submission" date="2022-06" db="EMBL/GenBank/DDBJ databases">
        <authorList>
            <person name="Berger JAMES D."/>
            <person name="Berger JAMES D."/>
        </authorList>
    </citation>
    <scope>NUCLEOTIDE SEQUENCE [LARGE SCALE GENOMIC DNA]</scope>
</reference>
<protein>
    <submittedName>
        <fullName evidence="3">Uncharacterized protein</fullName>
    </submittedName>
</protein>
<feature type="compositionally biased region" description="Basic and acidic residues" evidence="1">
    <location>
        <begin position="27"/>
        <end position="48"/>
    </location>
</feature>
<proteinExistence type="predicted"/>
<reference evidence="3" key="2">
    <citation type="submission" date="2023-11" db="UniProtKB">
        <authorList>
            <consortium name="WormBaseParasite"/>
        </authorList>
    </citation>
    <scope>IDENTIFICATION</scope>
</reference>
<feature type="compositionally biased region" description="Polar residues" evidence="1">
    <location>
        <begin position="56"/>
        <end position="65"/>
    </location>
</feature>
<dbReference type="WBParaSite" id="TREG1_20600.1">
    <property type="protein sequence ID" value="TREG1_20600.1"/>
    <property type="gene ID" value="TREG1_20600"/>
</dbReference>
<organism evidence="2 3">
    <name type="scientific">Trichobilharzia regenti</name>
    <name type="common">Nasal bird schistosome</name>
    <dbReference type="NCBI Taxonomy" id="157069"/>
    <lineage>
        <taxon>Eukaryota</taxon>
        <taxon>Metazoa</taxon>
        <taxon>Spiralia</taxon>
        <taxon>Lophotrochozoa</taxon>
        <taxon>Platyhelminthes</taxon>
        <taxon>Trematoda</taxon>
        <taxon>Digenea</taxon>
        <taxon>Strigeidida</taxon>
        <taxon>Schistosomatoidea</taxon>
        <taxon>Schistosomatidae</taxon>
        <taxon>Trichobilharzia</taxon>
    </lineage>
</organism>
<feature type="compositionally biased region" description="Basic and acidic residues" evidence="1">
    <location>
        <begin position="98"/>
        <end position="119"/>
    </location>
</feature>
<feature type="region of interest" description="Disordered" evidence="1">
    <location>
        <begin position="98"/>
        <end position="213"/>
    </location>
</feature>
<keyword evidence="2" id="KW-1185">Reference proteome</keyword>
<evidence type="ECO:0000256" key="1">
    <source>
        <dbReference type="SAM" id="MobiDB-lite"/>
    </source>
</evidence>
<dbReference type="Proteomes" id="UP000050795">
    <property type="component" value="Unassembled WGS sequence"/>
</dbReference>